<evidence type="ECO:0000256" key="2">
    <source>
        <dbReference type="ARBA" id="ARBA00001974"/>
    </source>
</evidence>
<dbReference type="EC" id="1.8.1.2" evidence="3"/>
<dbReference type="SUPFAM" id="SSF52343">
    <property type="entry name" value="Ferredoxin reductase-like, C-terminal NADP-linked domain"/>
    <property type="match status" value="1"/>
</dbReference>
<comment type="cofactor">
    <cofactor evidence="2">
        <name>FAD</name>
        <dbReference type="ChEBI" id="CHEBI:57692"/>
    </cofactor>
</comment>
<dbReference type="CDD" id="cd06199">
    <property type="entry name" value="SiR"/>
    <property type="match status" value="1"/>
</dbReference>
<dbReference type="Pfam" id="PF00175">
    <property type="entry name" value="NAD_binding_1"/>
    <property type="match status" value="1"/>
</dbReference>
<evidence type="ECO:0000256" key="7">
    <source>
        <dbReference type="ARBA" id="ARBA00022857"/>
    </source>
</evidence>
<dbReference type="PRINTS" id="PR00371">
    <property type="entry name" value="FPNCR"/>
</dbReference>
<evidence type="ECO:0000256" key="1">
    <source>
        <dbReference type="ARBA" id="ARBA00001917"/>
    </source>
</evidence>
<keyword evidence="7" id="KW-0521">NADP</keyword>
<keyword evidence="9" id="KW-0198">Cysteine biosynthesis</keyword>
<name>A0A5J5I2K3_9BACI</name>
<dbReference type="GO" id="GO:0019344">
    <property type="term" value="P:cysteine biosynthetic process"/>
    <property type="evidence" value="ECO:0007669"/>
    <property type="project" value="UniProtKB-KW"/>
</dbReference>
<dbReference type="NCBIfam" id="NF004859">
    <property type="entry name" value="PRK06214.1"/>
    <property type="match status" value="1"/>
</dbReference>
<dbReference type="InterPro" id="IPR023173">
    <property type="entry name" value="NADPH_Cyt_P450_Rdtase_alpha"/>
</dbReference>
<dbReference type="PROSITE" id="PS51384">
    <property type="entry name" value="FAD_FR"/>
    <property type="match status" value="1"/>
</dbReference>
<comment type="cofactor">
    <cofactor evidence="1">
        <name>FMN</name>
        <dbReference type="ChEBI" id="CHEBI:58210"/>
    </cofactor>
</comment>
<dbReference type="InterPro" id="IPR003097">
    <property type="entry name" value="CysJ-like_FAD-binding"/>
</dbReference>
<accession>A0A5J5I2K3</accession>
<protein>
    <recommendedName>
        <fullName evidence="3">assimilatory sulfite reductase (NADPH)</fullName>
        <ecNumber evidence="3">1.8.1.2</ecNumber>
    </recommendedName>
</protein>
<keyword evidence="6" id="KW-0274">FAD</keyword>
<keyword evidence="8 12" id="KW-0560">Oxidoreductase</keyword>
<dbReference type="InterPro" id="IPR039261">
    <property type="entry name" value="FNR_nucleotide-bd"/>
</dbReference>
<dbReference type="GO" id="GO:0050660">
    <property type="term" value="F:flavin adenine dinucleotide binding"/>
    <property type="evidence" value="ECO:0007669"/>
    <property type="project" value="TreeGrafter"/>
</dbReference>
<dbReference type="RefSeq" id="WP_150438988.1">
    <property type="nucleotide sequence ID" value="NZ_VYKL01000012.1"/>
</dbReference>
<organism evidence="12 13">
    <name type="scientific">Niallia endozanthoxylica</name>
    <dbReference type="NCBI Taxonomy" id="2036016"/>
    <lineage>
        <taxon>Bacteria</taxon>
        <taxon>Bacillati</taxon>
        <taxon>Bacillota</taxon>
        <taxon>Bacilli</taxon>
        <taxon>Bacillales</taxon>
        <taxon>Bacillaceae</taxon>
        <taxon>Niallia</taxon>
    </lineage>
</organism>
<evidence type="ECO:0000256" key="6">
    <source>
        <dbReference type="ARBA" id="ARBA00022827"/>
    </source>
</evidence>
<dbReference type="Gene3D" id="2.40.30.10">
    <property type="entry name" value="Translation factors"/>
    <property type="match status" value="1"/>
</dbReference>
<evidence type="ECO:0000313" key="13">
    <source>
        <dbReference type="Proteomes" id="UP000326671"/>
    </source>
</evidence>
<dbReference type="PANTHER" id="PTHR19384:SF128">
    <property type="entry name" value="NADPH OXIDOREDUCTASE A"/>
    <property type="match status" value="1"/>
</dbReference>
<dbReference type="GO" id="GO:0005829">
    <property type="term" value="C:cytosol"/>
    <property type="evidence" value="ECO:0007669"/>
    <property type="project" value="TreeGrafter"/>
</dbReference>
<dbReference type="AlphaFoldDB" id="A0A5J5I2K3"/>
<keyword evidence="4" id="KW-0285">Flavoprotein</keyword>
<evidence type="ECO:0000256" key="8">
    <source>
        <dbReference type="ARBA" id="ARBA00023002"/>
    </source>
</evidence>
<dbReference type="Gene3D" id="1.20.990.10">
    <property type="entry name" value="NADPH-cytochrome p450 Reductase, Chain A, domain 3"/>
    <property type="match status" value="1"/>
</dbReference>
<dbReference type="InterPro" id="IPR001433">
    <property type="entry name" value="OxRdtase_FAD/NAD-bd"/>
</dbReference>
<dbReference type="OrthoDB" id="9789468at2"/>
<evidence type="ECO:0000259" key="11">
    <source>
        <dbReference type="PROSITE" id="PS51384"/>
    </source>
</evidence>
<dbReference type="EMBL" id="VYKL01000012">
    <property type="protein sequence ID" value="KAA9027777.1"/>
    <property type="molecule type" value="Genomic_DNA"/>
</dbReference>
<keyword evidence="13" id="KW-1185">Reference proteome</keyword>
<dbReference type="GO" id="GO:0010181">
    <property type="term" value="F:FMN binding"/>
    <property type="evidence" value="ECO:0007669"/>
    <property type="project" value="TreeGrafter"/>
</dbReference>
<keyword evidence="9" id="KW-0028">Amino-acid biosynthesis</keyword>
<dbReference type="FunFam" id="3.40.50.80:FF:000001">
    <property type="entry name" value="NADPH--cytochrome P450 reductase 1"/>
    <property type="match status" value="1"/>
</dbReference>
<dbReference type="Pfam" id="PF00667">
    <property type="entry name" value="FAD_binding_1"/>
    <property type="match status" value="1"/>
</dbReference>
<dbReference type="PANTHER" id="PTHR19384">
    <property type="entry name" value="NITRIC OXIDE SYNTHASE-RELATED"/>
    <property type="match status" value="1"/>
</dbReference>
<dbReference type="InterPro" id="IPR017938">
    <property type="entry name" value="Riboflavin_synthase-like_b-brl"/>
</dbReference>
<comment type="catalytic activity">
    <reaction evidence="10">
        <text>hydrogen sulfide + 3 NADP(+) + 3 H2O = sulfite + 3 NADPH + 4 H(+)</text>
        <dbReference type="Rhea" id="RHEA:13801"/>
        <dbReference type="ChEBI" id="CHEBI:15377"/>
        <dbReference type="ChEBI" id="CHEBI:15378"/>
        <dbReference type="ChEBI" id="CHEBI:17359"/>
        <dbReference type="ChEBI" id="CHEBI:29919"/>
        <dbReference type="ChEBI" id="CHEBI:57783"/>
        <dbReference type="ChEBI" id="CHEBI:58349"/>
        <dbReference type="EC" id="1.8.1.2"/>
    </reaction>
</comment>
<dbReference type="InterPro" id="IPR001709">
    <property type="entry name" value="Flavoprot_Pyr_Nucl_cyt_Rdtase"/>
</dbReference>
<gene>
    <name evidence="12" type="ORF">F4V44_05450</name>
</gene>
<dbReference type="SUPFAM" id="SSF63380">
    <property type="entry name" value="Riboflavin synthase domain-like"/>
    <property type="match status" value="1"/>
</dbReference>
<feature type="domain" description="FAD-binding FR-type" evidence="11">
    <location>
        <begin position="18"/>
        <end position="237"/>
    </location>
</feature>
<sequence>MQLTIKADKKIPSTYSRTTPFRAKIIKNVNLNEVGSSKEIRHIELSLEGSGLSYVPGDALGILPSNDPELVSSILEEMEWDPETEVTINKQGDTLSLKEALTTYFEITLLTKKIVQQAAAFTENEELQKLESVENTEQLKEYCNGRDLLDLLHEFGPWKATAQDIISLLRKMTARLYSISSSIAAHPNEVHLTIGAVRYHTHRRDRKGVCSVLVAERVGEGDALSVFIQPNKHFHLPESGETDIIMVGPGTGIAPFRSFIEERAVTKAIGKSWLFFGDQHAASDFLYQNELEQYQQDGVLTRLETAFSRDTVQKVYVQHKMLENSKELFQWLERGAYFYVCGDKQYMAKDVHNTLIDIIEKEGALSREAAETHLNDMQKKGRYQRDVY</sequence>
<evidence type="ECO:0000256" key="4">
    <source>
        <dbReference type="ARBA" id="ARBA00022630"/>
    </source>
</evidence>
<dbReference type="InterPro" id="IPR017927">
    <property type="entry name" value="FAD-bd_FR_type"/>
</dbReference>
<proteinExistence type="predicted"/>
<reference evidence="12 13" key="1">
    <citation type="submission" date="2019-09" db="EMBL/GenBank/DDBJ databases">
        <title>Whole genome sequences of isolates from the Mars Exploration Rovers.</title>
        <authorList>
            <person name="Seuylemezian A."/>
            <person name="Vaishampayan P."/>
        </authorList>
    </citation>
    <scope>NUCLEOTIDE SEQUENCE [LARGE SCALE GENOMIC DNA]</scope>
    <source>
        <strain evidence="12 13">MER_TA_151</strain>
    </source>
</reference>
<evidence type="ECO:0000256" key="10">
    <source>
        <dbReference type="ARBA" id="ARBA00052219"/>
    </source>
</evidence>
<evidence type="ECO:0000256" key="5">
    <source>
        <dbReference type="ARBA" id="ARBA00022643"/>
    </source>
</evidence>
<dbReference type="GO" id="GO:0004783">
    <property type="term" value="F:sulfite reductase (NADPH) activity"/>
    <property type="evidence" value="ECO:0007669"/>
    <property type="project" value="UniProtKB-EC"/>
</dbReference>
<evidence type="ECO:0000256" key="3">
    <source>
        <dbReference type="ARBA" id="ARBA00012604"/>
    </source>
</evidence>
<evidence type="ECO:0000313" key="12">
    <source>
        <dbReference type="EMBL" id="KAA9027777.1"/>
    </source>
</evidence>
<evidence type="ECO:0000256" key="9">
    <source>
        <dbReference type="ARBA" id="ARBA00023192"/>
    </source>
</evidence>
<keyword evidence="5" id="KW-0288">FMN</keyword>
<dbReference type="Gene3D" id="3.40.50.80">
    <property type="entry name" value="Nucleotide-binding domain of ferredoxin-NADP reductase (FNR) module"/>
    <property type="match status" value="1"/>
</dbReference>
<comment type="caution">
    <text evidence="12">The sequence shown here is derived from an EMBL/GenBank/DDBJ whole genome shotgun (WGS) entry which is preliminary data.</text>
</comment>
<dbReference type="Proteomes" id="UP000326671">
    <property type="component" value="Unassembled WGS sequence"/>
</dbReference>